<feature type="domain" description="Phage shock protein PspC N-terminal" evidence="3">
    <location>
        <begin position="70"/>
        <end position="126"/>
    </location>
</feature>
<keyword evidence="1" id="KW-0175">Coiled coil</keyword>
<feature type="transmembrane region" description="Helical" evidence="2">
    <location>
        <begin position="657"/>
        <end position="676"/>
    </location>
</feature>
<keyword evidence="2" id="KW-0812">Transmembrane</keyword>
<feature type="transmembrane region" description="Helical" evidence="2">
    <location>
        <begin position="283"/>
        <end position="300"/>
    </location>
</feature>
<feature type="transmembrane region" description="Helical" evidence="2">
    <location>
        <begin position="696"/>
        <end position="719"/>
    </location>
</feature>
<feature type="transmembrane region" description="Helical" evidence="2">
    <location>
        <begin position="788"/>
        <end position="806"/>
    </location>
</feature>
<keyword evidence="2" id="KW-1133">Transmembrane helix</keyword>
<feature type="transmembrane region" description="Helical" evidence="2">
    <location>
        <begin position="80"/>
        <end position="98"/>
    </location>
</feature>
<feature type="transmembrane region" description="Helical" evidence="2">
    <location>
        <begin position="448"/>
        <end position="466"/>
    </location>
</feature>
<dbReference type="RefSeq" id="WP_395436411.1">
    <property type="nucleotide sequence ID" value="NZ_JBAWKC010000001.1"/>
</dbReference>
<keyword evidence="2" id="KW-0472">Membrane</keyword>
<evidence type="ECO:0000313" key="5">
    <source>
        <dbReference type="Proteomes" id="UP001610104"/>
    </source>
</evidence>
<accession>A0ABW7MJZ2</accession>
<feature type="transmembrane region" description="Helical" evidence="2">
    <location>
        <begin position="174"/>
        <end position="193"/>
    </location>
</feature>
<dbReference type="Proteomes" id="UP001610104">
    <property type="component" value="Unassembled WGS sequence"/>
</dbReference>
<feature type="transmembrane region" description="Helical" evidence="2">
    <location>
        <begin position="577"/>
        <end position="599"/>
    </location>
</feature>
<feature type="transmembrane region" description="Helical" evidence="2">
    <location>
        <begin position="818"/>
        <end position="835"/>
    </location>
</feature>
<feature type="transmembrane region" description="Helical" evidence="2">
    <location>
        <begin position="231"/>
        <end position="250"/>
    </location>
</feature>
<dbReference type="PANTHER" id="PTHR38434">
    <property type="entry name" value="BLL2549 PROTEIN"/>
    <property type="match status" value="1"/>
</dbReference>
<feature type="transmembrane region" description="Helical" evidence="2">
    <location>
        <begin position="391"/>
        <end position="410"/>
    </location>
</feature>
<feature type="transmembrane region" description="Helical" evidence="2">
    <location>
        <begin position="472"/>
        <end position="488"/>
    </location>
</feature>
<protein>
    <submittedName>
        <fullName evidence="4">DUF2339 domain-containing protein</fullName>
    </submittedName>
</protein>
<evidence type="ECO:0000256" key="1">
    <source>
        <dbReference type="SAM" id="Coils"/>
    </source>
</evidence>
<name>A0ABW7MJZ2_9FLAO</name>
<keyword evidence="5" id="KW-1185">Reference proteome</keyword>
<dbReference type="EMBL" id="JBAWKC010000001">
    <property type="protein sequence ID" value="MFH6767133.1"/>
    <property type="molecule type" value="Genomic_DNA"/>
</dbReference>
<dbReference type="InterPro" id="IPR019286">
    <property type="entry name" value="DUF2339_TM"/>
</dbReference>
<feature type="transmembrane region" description="Helical" evidence="2">
    <location>
        <begin position="332"/>
        <end position="352"/>
    </location>
</feature>
<feature type="transmembrane region" description="Helical" evidence="2">
    <location>
        <begin position="764"/>
        <end position="783"/>
    </location>
</feature>
<feature type="transmembrane region" description="Helical" evidence="2">
    <location>
        <begin position="731"/>
        <end position="752"/>
    </location>
</feature>
<feature type="transmembrane region" description="Helical" evidence="2">
    <location>
        <begin position="627"/>
        <end position="645"/>
    </location>
</feature>
<feature type="transmembrane region" description="Helical" evidence="2">
    <location>
        <begin position="535"/>
        <end position="556"/>
    </location>
</feature>
<feature type="coiled-coil region" evidence="1">
    <location>
        <begin position="14"/>
        <end position="48"/>
    </location>
</feature>
<proteinExistence type="predicted"/>
<feature type="transmembrane region" description="Helical" evidence="2">
    <location>
        <begin position="104"/>
        <end position="124"/>
    </location>
</feature>
<feature type="transmembrane region" description="Helical" evidence="2">
    <location>
        <begin position="256"/>
        <end position="276"/>
    </location>
</feature>
<comment type="caution">
    <text evidence="4">The sequence shown here is derived from an EMBL/GenBank/DDBJ whole genome shotgun (WGS) entry which is preliminary data.</text>
</comment>
<dbReference type="PANTHER" id="PTHR38434:SF1">
    <property type="entry name" value="BLL2549 PROTEIN"/>
    <property type="match status" value="1"/>
</dbReference>
<feature type="transmembrane region" description="Helical" evidence="2">
    <location>
        <begin position="306"/>
        <end position="325"/>
    </location>
</feature>
<dbReference type="InterPro" id="IPR007168">
    <property type="entry name" value="Phageshock_PspC_N"/>
</dbReference>
<reference evidence="4 5" key="1">
    <citation type="submission" date="2024-02" db="EMBL/GenBank/DDBJ databases">
        <title>A Gaetbulibacter species isolated from tidal flats and genomic insights of their niches.</title>
        <authorList>
            <person name="Ye Y."/>
        </authorList>
    </citation>
    <scope>NUCLEOTIDE SEQUENCE [LARGE SCALE GENOMIC DNA]</scope>
    <source>
        <strain evidence="4 5">KEM-8</strain>
    </source>
</reference>
<gene>
    <name evidence="4" type="ORF">V8G56_00175</name>
</gene>
<evidence type="ECO:0000259" key="3">
    <source>
        <dbReference type="Pfam" id="PF04024"/>
    </source>
</evidence>
<feature type="transmembrane region" description="Helical" evidence="2">
    <location>
        <begin position="422"/>
        <end position="441"/>
    </location>
</feature>
<sequence>MDTQEKINDLLKKLELLLQKQEVFSKEVESIKEELKQLQSSVKQAPEKLEKPIENSETKEIPEKVIESPKRFFRDTQHRFIGGVCAGIGNYLGINRFLVRVLWILLSIFFGIGFFLYLILWIAVPKIKTEITYQKTVQKPSNLPPKEIKETVPRPVKKPLQISNELEKFIGENLINKIGIAILIIGVAIGAKYTIDNDLISPLTRIILGYLVGIGLFGLSIKLKPKYENFSAVLVSGSMTIFYFLTYAAYSYYELIPQVLTFILMVIFTIFTVLAALQYNKQIIAHIGLVGAYAVPFLLSEDSGNTFVLFSYIAIINIGILMLSFKKYWKPLYYVAFVLTWLIYFSWFAFSYQKNEDFAAALLFASLFFVILYTTFLAYKLLRKEAFETLDIILLLINSFVFYGFGYAILNDHETGSQLLGFFTLCNAILHFIVSVVVYRLKLADKNLFYLVAGLVLVFITIAIPVQLDGNWVTLLWVGEAALLFWIGRTKNILVYEYLSYPLMVLATFSLYQDWSNVYPSFYQHGSFNTFTPLLNIHFLSTVLFISGFGFIYYLYNNKLYEAVMQSKKEFNNLISIIIPAILISTVYFGFYFEIAHYFQTLFQDSEVSLSKYEHYNNYDLLHFKDIWLLIYSMAFTTVLSIINIRFIKNKTLGNVNIILTCLVVFAFLTSGLYMLSELRESYLDENPAEYYQIGVFHIIIRYISFVFLVITLFVSYKYIQETFMKFTNKVLFSILFHITLVWVLSSELINVLDLSGSTQSHKLGLSIFWGLYSLFLISLGIWKKKKYLRIAAIALFSITLIKLFFYDISHLGTLSKTIVFVSLGILLLIISFLYNKFKHSISDDVED</sequence>
<organism evidence="4 5">
    <name type="scientific">Gaetbulibacter aquiaggeris</name>
    <dbReference type="NCBI Taxonomy" id="1735373"/>
    <lineage>
        <taxon>Bacteria</taxon>
        <taxon>Pseudomonadati</taxon>
        <taxon>Bacteroidota</taxon>
        <taxon>Flavobacteriia</taxon>
        <taxon>Flavobacteriales</taxon>
        <taxon>Flavobacteriaceae</taxon>
        <taxon>Gaetbulibacter</taxon>
    </lineage>
</organism>
<feature type="transmembrane region" description="Helical" evidence="2">
    <location>
        <begin position="199"/>
        <end position="219"/>
    </location>
</feature>
<dbReference type="Pfam" id="PF04024">
    <property type="entry name" value="PspC"/>
    <property type="match status" value="1"/>
</dbReference>
<feature type="transmembrane region" description="Helical" evidence="2">
    <location>
        <begin position="495"/>
        <end position="515"/>
    </location>
</feature>
<dbReference type="Pfam" id="PF10101">
    <property type="entry name" value="DUF2339"/>
    <property type="match status" value="1"/>
</dbReference>
<evidence type="ECO:0000313" key="4">
    <source>
        <dbReference type="EMBL" id="MFH6767133.1"/>
    </source>
</evidence>
<evidence type="ECO:0000256" key="2">
    <source>
        <dbReference type="SAM" id="Phobius"/>
    </source>
</evidence>
<feature type="transmembrane region" description="Helical" evidence="2">
    <location>
        <begin position="358"/>
        <end position="379"/>
    </location>
</feature>